<dbReference type="EMBL" id="GGYP01003484">
    <property type="protein sequence ID" value="MDE48255.1"/>
    <property type="molecule type" value="Transcribed_RNA"/>
</dbReference>
<feature type="compositionally biased region" description="Low complexity" evidence="8">
    <location>
        <begin position="32"/>
        <end position="49"/>
    </location>
</feature>
<feature type="compositionally biased region" description="Basic and acidic residues" evidence="8">
    <location>
        <begin position="478"/>
        <end position="487"/>
    </location>
</feature>
<feature type="compositionally biased region" description="Polar residues" evidence="8">
    <location>
        <begin position="223"/>
        <end position="243"/>
    </location>
</feature>
<feature type="compositionally biased region" description="Low complexity" evidence="8">
    <location>
        <begin position="497"/>
        <end position="508"/>
    </location>
</feature>
<feature type="compositionally biased region" description="Basic and acidic residues" evidence="8">
    <location>
        <begin position="539"/>
        <end position="559"/>
    </location>
</feature>
<dbReference type="InterPro" id="IPR000961">
    <property type="entry name" value="AGC-kinase_C"/>
</dbReference>
<dbReference type="PROSITE" id="PS51285">
    <property type="entry name" value="AGC_KINASE_CTER"/>
    <property type="match status" value="1"/>
</dbReference>
<dbReference type="PROSITE" id="PS00107">
    <property type="entry name" value="PROTEIN_KINASE_ATP"/>
    <property type="match status" value="1"/>
</dbReference>
<dbReference type="GO" id="GO:0005524">
    <property type="term" value="F:ATP binding"/>
    <property type="evidence" value="ECO:0007669"/>
    <property type="project" value="UniProtKB-UniRule"/>
</dbReference>
<keyword evidence="4 7" id="KW-0547">Nucleotide-binding</keyword>
<dbReference type="SMART" id="SM00133">
    <property type="entry name" value="S_TK_X"/>
    <property type="match status" value="1"/>
</dbReference>
<dbReference type="Gene3D" id="1.10.510.10">
    <property type="entry name" value="Transferase(Phosphotransferase) domain 1"/>
    <property type="match status" value="1"/>
</dbReference>
<dbReference type="Pfam" id="PF00069">
    <property type="entry name" value="Pkinase"/>
    <property type="match status" value="1"/>
</dbReference>
<evidence type="ECO:0000259" key="10">
    <source>
        <dbReference type="PROSITE" id="PS51285"/>
    </source>
</evidence>
<keyword evidence="6 7" id="KW-0067">ATP-binding</keyword>
<dbReference type="GO" id="GO:0004674">
    <property type="term" value="F:protein serine/threonine kinase activity"/>
    <property type="evidence" value="ECO:0007669"/>
    <property type="project" value="UniProtKB-KW"/>
</dbReference>
<gene>
    <name evidence="11" type="primary">Pkcdelta</name>
    <name evidence="11" type="ORF">g.12105</name>
</gene>
<keyword evidence="1" id="KW-0723">Serine/threonine-protein kinase</keyword>
<evidence type="ECO:0000256" key="8">
    <source>
        <dbReference type="SAM" id="MobiDB-lite"/>
    </source>
</evidence>
<keyword evidence="2" id="KW-0597">Phosphoprotein</keyword>
<dbReference type="InterPro" id="IPR008271">
    <property type="entry name" value="Ser/Thr_kinase_AS"/>
</dbReference>
<feature type="compositionally biased region" description="Basic and acidic residues" evidence="8">
    <location>
        <begin position="244"/>
        <end position="256"/>
    </location>
</feature>
<reference evidence="11" key="1">
    <citation type="submission" date="2018-10" db="EMBL/GenBank/DDBJ databases">
        <title>Transcriptome assembly of Aceria tosichella (Wheat curl mite) Type 2.</title>
        <authorList>
            <person name="Scully E.D."/>
            <person name="Geib S.M."/>
            <person name="Palmer N.A."/>
            <person name="Gupta A.K."/>
            <person name="Sarath G."/>
            <person name="Tatineni S."/>
        </authorList>
    </citation>
    <scope>NUCLEOTIDE SEQUENCE</scope>
    <source>
        <strain evidence="11">LincolnNE</strain>
    </source>
</reference>
<dbReference type="InterPro" id="IPR017441">
    <property type="entry name" value="Protein_kinase_ATP_BS"/>
</dbReference>
<dbReference type="Gene3D" id="3.30.200.20">
    <property type="entry name" value="Phosphorylase Kinase, domain 1"/>
    <property type="match status" value="1"/>
</dbReference>
<organism evidence="11">
    <name type="scientific">Aceria tosichella</name>
    <name type="common">wheat curl mite</name>
    <dbReference type="NCBI Taxonomy" id="561515"/>
    <lineage>
        <taxon>Eukaryota</taxon>
        <taxon>Metazoa</taxon>
        <taxon>Ecdysozoa</taxon>
        <taxon>Arthropoda</taxon>
        <taxon>Chelicerata</taxon>
        <taxon>Arachnida</taxon>
        <taxon>Acari</taxon>
        <taxon>Acariformes</taxon>
        <taxon>Trombidiformes</taxon>
        <taxon>Prostigmata</taxon>
        <taxon>Eupodina</taxon>
        <taxon>Eriophyoidea</taxon>
        <taxon>Eriophyidae</taxon>
        <taxon>Eriophyinae</taxon>
        <taxon>Aceriini</taxon>
        <taxon>Aceria</taxon>
    </lineage>
</organism>
<sequence>MRPPSYYNSIVKSNTTGHSYSSPDYDSAPRTSSQQLRSSLSNPSSSNYVSRSHLPFVPQSTLVAHCFTGVGSSTRPYGSGSSSGSSYRAGGGSAASSYISSTSSLSSAYSANSSSSLSSSSRPQSSNYRPYSASTTTNYSLTTPSSSSTLLRSSYLSPSSTTSKTTTSTTATARYRPTVSSSYYKPIRLRERPLLTQISRQIASPTPPPPSTSTLVDRISSPVEPTTIHSHSSDTNQEATSEQKANRSEQADRRASNEWSSDIGRNISRNKYLIKFREIDKQPSHARSTSPPYAEATIELPPPTTVPTPEPAPVEAADRLQSTETKVSEPEEQRSIVVGSVEASVEPTEVESTKVVSADKKKKKKPEEMKQPITTTTNNNTITTSEEQTSVKKAPLKREKKNVKLRLRPVGSGTLAAKTAEVEATAATTIIDKSEPDKEVQLVAAAPVPAMGPVLVDSSSVQRTTEQAKPAKAKRPVKPKEDKENRTELASSRGDDTTTTTSTTRKSSQPNDATTIKTKKRTKKESDEQQQQQQQMVEPKSKPIRESAKSGKTKPKEQTSEPTTPAQPAARSLASDAGVVPTSPKKAPTRIRFREYNYDDFNFLSVLGHGGWGFVILAELKEHDACFAVKCIKKITIVEDDDYDSIMIERKVLALGNIHPFICKLFCTFETEGYLFFVMEYCPGGDLMFHVQHEGKFTESRCRFYAAEIICAIRFLHNRHIIYRDLKLDNILLDARGHIRLVDFGMCQCRTYREEMLPSNFCGTPEYISPEIIKGVPYNHSVDWWSFGVLLYEMAVGKMPFRGNDENELLWNVCYEQIHYPMFLSKELTSLLKLLLEREPSMRMGMATCKAGDIYDQPYFRGVDWRAVEEMRVEPPFVPEVKSSRDVSNFDSDFTESTCELSPVDEGTLAKIDQKQFQQFPYTNPDIFIFDTTQGHTN</sequence>
<evidence type="ECO:0000256" key="6">
    <source>
        <dbReference type="ARBA" id="ARBA00022840"/>
    </source>
</evidence>
<dbReference type="InterPro" id="IPR017892">
    <property type="entry name" value="Pkinase_C"/>
</dbReference>
<evidence type="ECO:0000256" key="1">
    <source>
        <dbReference type="ARBA" id="ARBA00022527"/>
    </source>
</evidence>
<dbReference type="InterPro" id="IPR011009">
    <property type="entry name" value="Kinase-like_dom_sf"/>
</dbReference>
<dbReference type="SMART" id="SM00220">
    <property type="entry name" value="S_TKc"/>
    <property type="match status" value="1"/>
</dbReference>
<protein>
    <submittedName>
        <fullName evidence="11">Uncharacterized protein</fullName>
    </submittedName>
</protein>
<dbReference type="PROSITE" id="PS50011">
    <property type="entry name" value="PROTEIN_KINASE_DOM"/>
    <property type="match status" value="1"/>
</dbReference>
<proteinExistence type="predicted"/>
<evidence type="ECO:0000256" key="2">
    <source>
        <dbReference type="ARBA" id="ARBA00022553"/>
    </source>
</evidence>
<evidence type="ECO:0000256" key="5">
    <source>
        <dbReference type="ARBA" id="ARBA00022777"/>
    </source>
</evidence>
<evidence type="ECO:0000256" key="3">
    <source>
        <dbReference type="ARBA" id="ARBA00022679"/>
    </source>
</evidence>
<dbReference type="PROSITE" id="PS00108">
    <property type="entry name" value="PROTEIN_KINASE_ST"/>
    <property type="match status" value="1"/>
</dbReference>
<evidence type="ECO:0000313" key="11">
    <source>
        <dbReference type="EMBL" id="MDE48255.1"/>
    </source>
</evidence>
<dbReference type="Pfam" id="PF00433">
    <property type="entry name" value="Pkinase_C"/>
    <property type="match status" value="1"/>
</dbReference>
<feature type="compositionally biased region" description="Low complexity" evidence="8">
    <location>
        <begin position="373"/>
        <end position="384"/>
    </location>
</feature>
<keyword evidence="3" id="KW-0808">Transferase</keyword>
<feature type="region of interest" description="Disordered" evidence="8">
    <location>
        <begin position="1"/>
        <end position="49"/>
    </location>
</feature>
<keyword evidence="5" id="KW-0418">Kinase</keyword>
<feature type="binding site" evidence="7">
    <location>
        <position position="634"/>
    </location>
    <ligand>
        <name>ATP</name>
        <dbReference type="ChEBI" id="CHEBI:30616"/>
    </ligand>
</feature>
<feature type="region of interest" description="Disordered" evidence="8">
    <location>
        <begin position="200"/>
        <end position="262"/>
    </location>
</feature>
<feature type="region of interest" description="Disordered" evidence="8">
    <location>
        <begin position="446"/>
        <end position="585"/>
    </location>
</feature>
<feature type="compositionally biased region" description="Pro residues" evidence="8">
    <location>
        <begin position="300"/>
        <end position="312"/>
    </location>
</feature>
<evidence type="ECO:0000259" key="9">
    <source>
        <dbReference type="PROSITE" id="PS50011"/>
    </source>
</evidence>
<feature type="compositionally biased region" description="Low complexity" evidence="8">
    <location>
        <begin position="446"/>
        <end position="456"/>
    </location>
</feature>
<dbReference type="InterPro" id="IPR000719">
    <property type="entry name" value="Prot_kinase_dom"/>
</dbReference>
<dbReference type="AlphaFoldDB" id="A0A6G1SCN7"/>
<dbReference type="SUPFAM" id="SSF56112">
    <property type="entry name" value="Protein kinase-like (PK-like)"/>
    <property type="match status" value="1"/>
</dbReference>
<dbReference type="PANTHER" id="PTHR24351">
    <property type="entry name" value="RIBOSOMAL PROTEIN S6 KINASE"/>
    <property type="match status" value="1"/>
</dbReference>
<name>A0A6G1SCN7_9ACAR</name>
<feature type="compositionally biased region" description="Polar residues" evidence="8">
    <location>
        <begin position="457"/>
        <end position="467"/>
    </location>
</feature>
<feature type="domain" description="Protein kinase" evidence="9">
    <location>
        <begin position="601"/>
        <end position="860"/>
    </location>
</feature>
<feature type="domain" description="AGC-kinase C-terminal" evidence="10">
    <location>
        <begin position="861"/>
        <end position="932"/>
    </location>
</feature>
<feature type="compositionally biased region" description="Polar residues" evidence="8">
    <location>
        <begin position="1"/>
        <end position="24"/>
    </location>
</feature>
<evidence type="ECO:0000256" key="4">
    <source>
        <dbReference type="ARBA" id="ARBA00022741"/>
    </source>
</evidence>
<feature type="region of interest" description="Disordered" evidence="8">
    <location>
        <begin position="111"/>
        <end position="173"/>
    </location>
</feature>
<accession>A0A6G1SCN7</accession>
<dbReference type="FunFam" id="1.10.510.10:FF:000048">
    <property type="entry name" value="Protein kinase C"/>
    <property type="match status" value="1"/>
</dbReference>
<feature type="region of interest" description="Disordered" evidence="8">
    <location>
        <begin position="280"/>
        <end position="400"/>
    </location>
</feature>
<evidence type="ECO:0000256" key="7">
    <source>
        <dbReference type="PROSITE-ProRule" id="PRU10141"/>
    </source>
</evidence>
<dbReference type="FunFam" id="3.30.200.20:FF:000103">
    <property type="entry name" value="Protein kinase C"/>
    <property type="match status" value="1"/>
</dbReference>